<dbReference type="SUPFAM" id="SSF53323">
    <property type="entry name" value="Pyruvate-ferredoxin oxidoreductase, PFOR, domain III"/>
    <property type="match status" value="1"/>
</dbReference>
<sequence>MPKNIDQFNIVIKGVGGQGLITLLQIIAEAALSEGYSVRTSELHGLSQRGGSVEVHIRFGKKIYSPIVAQGKADLILGLEMQEGLRGAPFSNKKTKFLINKQINSIALGKSFSEKELLSIFKKFTGNITLVPASDICRAKLGTDVVSGIYLISLAVSKKLVPLKSASVLKAIKKIIPAKYLELNLKTFNLAKS</sequence>
<evidence type="ECO:0000313" key="3">
    <source>
        <dbReference type="EMBL" id="OGZ19039.1"/>
    </source>
</evidence>
<evidence type="ECO:0000313" key="4">
    <source>
        <dbReference type="Proteomes" id="UP000176755"/>
    </source>
</evidence>
<dbReference type="AlphaFoldDB" id="A0A1G2DZY6"/>
<dbReference type="Proteomes" id="UP000176755">
    <property type="component" value="Unassembled WGS sequence"/>
</dbReference>
<organism evidence="3 4">
    <name type="scientific">Candidatus Nealsonbacteria bacterium RBG_13_42_11</name>
    <dbReference type="NCBI Taxonomy" id="1801663"/>
    <lineage>
        <taxon>Bacteria</taxon>
        <taxon>Candidatus Nealsoniibacteriota</taxon>
    </lineage>
</organism>
<reference evidence="3 4" key="1">
    <citation type="journal article" date="2016" name="Nat. Commun.">
        <title>Thousands of microbial genomes shed light on interconnected biogeochemical processes in an aquifer system.</title>
        <authorList>
            <person name="Anantharaman K."/>
            <person name="Brown C.T."/>
            <person name="Hug L.A."/>
            <person name="Sharon I."/>
            <person name="Castelle C.J."/>
            <person name="Probst A.J."/>
            <person name="Thomas B.C."/>
            <person name="Singh A."/>
            <person name="Wilkins M.J."/>
            <person name="Karaoz U."/>
            <person name="Brodie E.L."/>
            <person name="Williams K.H."/>
            <person name="Hubbard S.S."/>
            <person name="Banfield J.F."/>
        </authorList>
    </citation>
    <scope>NUCLEOTIDE SEQUENCE [LARGE SCALE GENOMIC DNA]</scope>
</reference>
<dbReference type="Gene3D" id="3.40.920.10">
    <property type="entry name" value="Pyruvate-ferredoxin oxidoreductase, PFOR, domain III"/>
    <property type="match status" value="1"/>
</dbReference>
<dbReference type="Pfam" id="PF01558">
    <property type="entry name" value="POR"/>
    <property type="match status" value="1"/>
</dbReference>
<dbReference type="EMBL" id="MHLY01000003">
    <property type="protein sequence ID" value="OGZ19039.1"/>
    <property type="molecule type" value="Genomic_DNA"/>
</dbReference>
<name>A0A1G2DZY6_9BACT</name>
<dbReference type="PANTHER" id="PTHR43854">
    <property type="entry name" value="INDOLEPYRUVATE OXIDOREDUCTASE SUBUNIT IORB"/>
    <property type="match status" value="1"/>
</dbReference>
<proteinExistence type="predicted"/>
<evidence type="ECO:0000259" key="2">
    <source>
        <dbReference type="Pfam" id="PF01558"/>
    </source>
</evidence>
<feature type="domain" description="Pyruvate/ketoisovalerate oxidoreductase catalytic" evidence="2">
    <location>
        <begin position="16"/>
        <end position="191"/>
    </location>
</feature>
<gene>
    <name evidence="3" type="ORF">A2175_01810</name>
</gene>
<dbReference type="PANTHER" id="PTHR43854:SF1">
    <property type="entry name" value="INDOLEPYRUVATE OXIDOREDUCTASE SUBUNIT IORB"/>
    <property type="match status" value="1"/>
</dbReference>
<dbReference type="InterPro" id="IPR002869">
    <property type="entry name" value="Pyrv_flavodox_OxRed_cen"/>
</dbReference>
<dbReference type="InterPro" id="IPR019752">
    <property type="entry name" value="Pyrv/ketoisovalerate_OxRed_cat"/>
</dbReference>
<evidence type="ECO:0000256" key="1">
    <source>
        <dbReference type="ARBA" id="ARBA00023002"/>
    </source>
</evidence>
<keyword evidence="1" id="KW-0560">Oxidoreductase</keyword>
<accession>A0A1G2DZY6</accession>
<dbReference type="STRING" id="1801663.A2175_01810"/>
<protein>
    <recommendedName>
        <fullName evidence="2">Pyruvate/ketoisovalerate oxidoreductase catalytic domain-containing protein</fullName>
    </recommendedName>
</protein>
<dbReference type="GO" id="GO:0016903">
    <property type="term" value="F:oxidoreductase activity, acting on the aldehyde or oxo group of donors"/>
    <property type="evidence" value="ECO:0007669"/>
    <property type="project" value="InterPro"/>
</dbReference>
<dbReference type="InterPro" id="IPR052198">
    <property type="entry name" value="IorB_Oxidoreductase"/>
</dbReference>
<comment type="caution">
    <text evidence="3">The sequence shown here is derived from an EMBL/GenBank/DDBJ whole genome shotgun (WGS) entry which is preliminary data.</text>
</comment>